<dbReference type="eggNOG" id="COG1664">
    <property type="taxonomic scope" value="Bacteria"/>
</dbReference>
<evidence type="ECO:0000313" key="3">
    <source>
        <dbReference type="EMBL" id="EDP96006.1"/>
    </source>
</evidence>
<protein>
    <submittedName>
        <fullName evidence="3">Lipoprotein, putative</fullName>
    </submittedName>
</protein>
<gene>
    <name evidence="3" type="ORF">KAOT1_07553</name>
</gene>
<proteinExistence type="predicted"/>
<dbReference type="OrthoDB" id="1419485at2"/>
<reference evidence="3 4" key="1">
    <citation type="journal article" date="2011" name="J. Bacteriol.">
        <title>Genome sequence of the algicidal bacterium Kordia algicida OT-1.</title>
        <authorList>
            <person name="Lee H.S."/>
            <person name="Kang S.G."/>
            <person name="Kwon K.K."/>
            <person name="Lee J.H."/>
            <person name="Kim S.J."/>
        </authorList>
    </citation>
    <scope>NUCLEOTIDE SEQUENCE [LARGE SCALE GENOMIC DNA]</scope>
    <source>
        <strain evidence="3 4">OT-1</strain>
    </source>
</reference>
<dbReference type="STRING" id="391587.KAOT1_07553"/>
<organism evidence="3 4">
    <name type="scientific">Kordia algicida OT-1</name>
    <dbReference type="NCBI Taxonomy" id="391587"/>
    <lineage>
        <taxon>Bacteria</taxon>
        <taxon>Pseudomonadati</taxon>
        <taxon>Bacteroidota</taxon>
        <taxon>Flavobacteriia</taxon>
        <taxon>Flavobacteriales</taxon>
        <taxon>Flavobacteriaceae</taxon>
        <taxon>Kordia</taxon>
    </lineage>
</organism>
<feature type="domain" description="Putative auto-transporter adhesin head GIN" evidence="2">
    <location>
        <begin position="42"/>
        <end position="155"/>
    </location>
</feature>
<evidence type="ECO:0000313" key="4">
    <source>
        <dbReference type="Proteomes" id="UP000002945"/>
    </source>
</evidence>
<keyword evidence="3" id="KW-0449">Lipoprotein</keyword>
<sequence>MKHLYIFSTLLFLNFGVWAQNTSEIKGNRNLKKISIDLYETFQTVEIDDELEVTLRQGKENRYTLETDENLIGVIKFTVQNNILKIYTSQTITRSKKIDIELTVTDLQKIVLKNDAEIRSRNRLETEMLAIYAYNSSKADIEVETTKFTALMQHNATGKFEVRAETTELVMNGRTDMNADIKTDALMVTTQENAELKLDGSADLGEFTLMDASKIDAEHMKVSEISVSATKNTDAYVHATKNLKITAEGDSKIYVYGNPDLTVETFADKARIIKK</sequence>
<dbReference type="EMBL" id="ABIB01000005">
    <property type="protein sequence ID" value="EDP96006.1"/>
    <property type="molecule type" value="Genomic_DNA"/>
</dbReference>
<keyword evidence="4" id="KW-1185">Reference proteome</keyword>
<dbReference type="Pfam" id="PF10988">
    <property type="entry name" value="DUF2807"/>
    <property type="match status" value="2"/>
</dbReference>
<feature type="domain" description="Putative auto-transporter adhesin head GIN" evidence="2">
    <location>
        <begin position="157"/>
        <end position="259"/>
    </location>
</feature>
<feature type="chain" id="PRO_5002734314" evidence="1">
    <location>
        <begin position="20"/>
        <end position="275"/>
    </location>
</feature>
<dbReference type="HOGENOM" id="CLU_082982_0_0_10"/>
<evidence type="ECO:0000256" key="1">
    <source>
        <dbReference type="SAM" id="SignalP"/>
    </source>
</evidence>
<evidence type="ECO:0000259" key="2">
    <source>
        <dbReference type="Pfam" id="PF10988"/>
    </source>
</evidence>
<name>A9DXH9_9FLAO</name>
<dbReference type="Gene3D" id="2.160.20.120">
    <property type="match status" value="1"/>
</dbReference>
<keyword evidence="1" id="KW-0732">Signal</keyword>
<comment type="caution">
    <text evidence="3">The sequence shown here is derived from an EMBL/GenBank/DDBJ whole genome shotgun (WGS) entry which is preliminary data.</text>
</comment>
<feature type="signal peptide" evidence="1">
    <location>
        <begin position="1"/>
        <end position="19"/>
    </location>
</feature>
<dbReference type="RefSeq" id="WP_007094077.1">
    <property type="nucleotide sequence ID" value="NZ_CP142125.1"/>
</dbReference>
<dbReference type="InterPro" id="IPR021255">
    <property type="entry name" value="DUF2807"/>
</dbReference>
<dbReference type="Proteomes" id="UP000002945">
    <property type="component" value="Unassembled WGS sequence"/>
</dbReference>
<accession>A9DXH9</accession>
<dbReference type="AlphaFoldDB" id="A9DXH9"/>